<proteinExistence type="predicted"/>
<evidence type="ECO:0000256" key="1">
    <source>
        <dbReference type="SAM" id="MobiDB-lite"/>
    </source>
</evidence>
<evidence type="ECO:0000313" key="3">
    <source>
        <dbReference type="Proteomes" id="UP000027153"/>
    </source>
</evidence>
<comment type="caution">
    <text evidence="2">The sequence shown here is derived from an EMBL/GenBank/DDBJ whole genome shotgun (WGS) entry which is preliminary data.</text>
</comment>
<dbReference type="RefSeq" id="WP_157833974.1">
    <property type="nucleotide sequence ID" value="NZ_JMIY01000002.1"/>
</dbReference>
<dbReference type="Proteomes" id="UP000027153">
    <property type="component" value="Unassembled WGS sequence"/>
</dbReference>
<feature type="region of interest" description="Disordered" evidence="1">
    <location>
        <begin position="1"/>
        <end position="50"/>
    </location>
</feature>
<evidence type="ECO:0000313" key="2">
    <source>
        <dbReference type="EMBL" id="KCZ72716.1"/>
    </source>
</evidence>
<dbReference type="OrthoDB" id="380391at2157"/>
<sequence>MVGLESSLDNAENAQKVKVAKEDPAEKKRQKEFYAKLRNRSAEQPTGAQY</sequence>
<keyword evidence="3" id="KW-1185">Reference proteome</keyword>
<accession>A0A062V0P1</accession>
<feature type="compositionally biased region" description="Basic and acidic residues" evidence="1">
    <location>
        <begin position="19"/>
        <end position="35"/>
    </location>
</feature>
<dbReference type="AlphaFoldDB" id="A0A062V0P1"/>
<gene>
    <name evidence="2" type="ORF">ANME2D_01148</name>
</gene>
<protein>
    <submittedName>
        <fullName evidence="2">Uncharacterized protein</fullName>
    </submittedName>
</protein>
<reference evidence="2 3" key="1">
    <citation type="journal article" date="2013" name="Nature">
        <title>Anaerobic oxidation of methane coupled to nitrate reduction in a novel archaeal lineage.</title>
        <authorList>
            <person name="Haroon M.F."/>
            <person name="Hu S."/>
            <person name="Shi Y."/>
            <person name="Imelfort M."/>
            <person name="Keller J."/>
            <person name="Hugenholtz P."/>
            <person name="Yuan Z."/>
            <person name="Tyson G.W."/>
        </authorList>
    </citation>
    <scope>NUCLEOTIDE SEQUENCE [LARGE SCALE GENOMIC DNA]</scope>
    <source>
        <strain evidence="2 3">ANME-2d</strain>
    </source>
</reference>
<name>A0A062V0P1_9EURY</name>
<organism evidence="2 3">
    <name type="scientific">Candidatus Methanoperedens nitratireducens</name>
    <dbReference type="NCBI Taxonomy" id="1392998"/>
    <lineage>
        <taxon>Archaea</taxon>
        <taxon>Methanobacteriati</taxon>
        <taxon>Methanobacteriota</taxon>
        <taxon>Stenosarchaea group</taxon>
        <taxon>Methanomicrobia</taxon>
        <taxon>Methanosarcinales</taxon>
        <taxon>ANME-2 cluster</taxon>
        <taxon>Candidatus Methanoperedentaceae</taxon>
        <taxon>Candidatus Methanoperedens</taxon>
    </lineage>
</organism>
<dbReference type="EMBL" id="JMIY01000002">
    <property type="protein sequence ID" value="KCZ72716.1"/>
    <property type="molecule type" value="Genomic_DNA"/>
</dbReference>